<dbReference type="OrthoDB" id="7157734at2"/>
<feature type="transmembrane region" description="Helical" evidence="1">
    <location>
        <begin position="200"/>
        <end position="218"/>
    </location>
</feature>
<keyword evidence="1" id="KW-1133">Transmembrane helix</keyword>
<organism evidence="2 3">
    <name type="scientific">Roseinatronobacter monicus</name>
    <dbReference type="NCBI Taxonomy" id="393481"/>
    <lineage>
        <taxon>Bacteria</taxon>
        <taxon>Pseudomonadati</taxon>
        <taxon>Pseudomonadota</taxon>
        <taxon>Alphaproteobacteria</taxon>
        <taxon>Rhodobacterales</taxon>
        <taxon>Paracoccaceae</taxon>
        <taxon>Roseinatronobacter</taxon>
    </lineage>
</organism>
<evidence type="ECO:0008006" key="4">
    <source>
        <dbReference type="Google" id="ProtNLM"/>
    </source>
</evidence>
<dbReference type="PANTHER" id="PTHR38457">
    <property type="entry name" value="REGULATOR ABRB-RELATED"/>
    <property type="match status" value="1"/>
</dbReference>
<dbReference type="AlphaFoldDB" id="A0A543KIJ4"/>
<feature type="transmembrane region" description="Helical" evidence="1">
    <location>
        <begin position="176"/>
        <end position="193"/>
    </location>
</feature>
<sequence>MLTRARLLTFAIAALGVALFDFLGLPLPFLFGPMFACLAAALAGVKMQGAGQISVAARTVLGVAVGASITPAILGQVPLMAITLAMMPVYIALIGMIGVPFFQRICGFDRVTSYYAAMPGGFQDMVLFGQEAGGNPRALSLIHATRVLVIVTLVPILLTGPFGLSLDQPIGAPARALPLHEMAIMIVIALIGWKGGERVGLFGAAILGPMILAAALSLGDILHNRPPAEAIMAAQFFIGMGIGMQFRGVTFGELRHDVAAGAAFALILSILAGGFTLLAYKIGDVPMLEAFLSFAPGGQAEMTVLAIVAGADLGFIVVHHLMRLIVVIIGAPIMARLIWRKVDRS</sequence>
<gene>
    <name evidence="2" type="ORF">BD293_3584</name>
</gene>
<dbReference type="Proteomes" id="UP000320582">
    <property type="component" value="Unassembled WGS sequence"/>
</dbReference>
<evidence type="ECO:0000313" key="3">
    <source>
        <dbReference type="Proteomes" id="UP000320582"/>
    </source>
</evidence>
<feature type="transmembrane region" description="Helical" evidence="1">
    <location>
        <begin position="80"/>
        <end position="102"/>
    </location>
</feature>
<keyword evidence="1" id="KW-0812">Transmembrane</keyword>
<feature type="transmembrane region" description="Helical" evidence="1">
    <location>
        <begin position="55"/>
        <end position="74"/>
    </location>
</feature>
<comment type="caution">
    <text evidence="2">The sequence shown here is derived from an EMBL/GenBank/DDBJ whole genome shotgun (WGS) entry which is preliminary data.</text>
</comment>
<feature type="transmembrane region" description="Helical" evidence="1">
    <location>
        <begin position="147"/>
        <end position="164"/>
    </location>
</feature>
<evidence type="ECO:0000256" key="1">
    <source>
        <dbReference type="SAM" id="Phobius"/>
    </source>
</evidence>
<feature type="transmembrane region" description="Helical" evidence="1">
    <location>
        <begin position="230"/>
        <end position="246"/>
    </location>
</feature>
<protein>
    <recommendedName>
        <fullName evidence="4">AbrB family transcriptional regulator</fullName>
    </recommendedName>
</protein>
<dbReference type="RefSeq" id="WP_142083989.1">
    <property type="nucleotide sequence ID" value="NZ_VFPT01000001.1"/>
</dbReference>
<dbReference type="GO" id="GO:0010468">
    <property type="term" value="P:regulation of gene expression"/>
    <property type="evidence" value="ECO:0007669"/>
    <property type="project" value="InterPro"/>
</dbReference>
<name>A0A543KIJ4_9RHOB</name>
<dbReference type="InterPro" id="IPR007820">
    <property type="entry name" value="AbrB_fam"/>
</dbReference>
<feature type="transmembrane region" description="Helical" evidence="1">
    <location>
        <begin position="258"/>
        <end position="280"/>
    </location>
</feature>
<feature type="transmembrane region" description="Helical" evidence="1">
    <location>
        <begin position="321"/>
        <end position="339"/>
    </location>
</feature>
<proteinExistence type="predicted"/>
<accession>A0A543KIJ4</accession>
<dbReference type="PANTHER" id="PTHR38457:SF1">
    <property type="entry name" value="REGULATOR ABRB-RELATED"/>
    <property type="match status" value="1"/>
</dbReference>
<dbReference type="GO" id="GO:0016020">
    <property type="term" value="C:membrane"/>
    <property type="evidence" value="ECO:0007669"/>
    <property type="project" value="InterPro"/>
</dbReference>
<dbReference type="PIRSF" id="PIRSF038991">
    <property type="entry name" value="Protein_AbrB"/>
    <property type="match status" value="1"/>
</dbReference>
<evidence type="ECO:0000313" key="2">
    <source>
        <dbReference type="EMBL" id="TQM94893.1"/>
    </source>
</evidence>
<reference evidence="2 3" key="1">
    <citation type="submission" date="2019-06" db="EMBL/GenBank/DDBJ databases">
        <title>Genomic Encyclopedia of Archaeal and Bacterial Type Strains, Phase II (KMG-II): from individual species to whole genera.</title>
        <authorList>
            <person name="Goeker M."/>
        </authorList>
    </citation>
    <scope>NUCLEOTIDE SEQUENCE [LARGE SCALE GENOMIC DNA]</scope>
    <source>
        <strain evidence="2 3">DSM 18423</strain>
    </source>
</reference>
<dbReference type="Pfam" id="PF05145">
    <property type="entry name" value="AbrB"/>
    <property type="match status" value="1"/>
</dbReference>
<dbReference type="EMBL" id="VFPT01000001">
    <property type="protein sequence ID" value="TQM94893.1"/>
    <property type="molecule type" value="Genomic_DNA"/>
</dbReference>
<keyword evidence="1" id="KW-0472">Membrane</keyword>
<keyword evidence="3" id="KW-1185">Reference proteome</keyword>